<evidence type="ECO:0000313" key="1">
    <source>
        <dbReference type="EMBL" id="KAK1384258.1"/>
    </source>
</evidence>
<sequence length="116" mass="13121">MENKINLLTSEIDGLRKTIVEMRSHFDLEFSKLRAIVNKQNGSTLDHLPHLNQVAANVGNWDLWPQITQNVADKDLQIGHVDEDVDDEGEHLEDKGGNLEDAFDNVVVGNEFENEN</sequence>
<dbReference type="AlphaFoldDB" id="A0AAD8MUC7"/>
<proteinExistence type="predicted"/>
<gene>
    <name evidence="1" type="ORF">POM88_021993</name>
</gene>
<accession>A0AAD8MUC7</accession>
<protein>
    <submittedName>
        <fullName evidence="1">Uncharacterized protein</fullName>
    </submittedName>
</protein>
<organism evidence="1 2">
    <name type="scientific">Heracleum sosnowskyi</name>
    <dbReference type="NCBI Taxonomy" id="360622"/>
    <lineage>
        <taxon>Eukaryota</taxon>
        <taxon>Viridiplantae</taxon>
        <taxon>Streptophyta</taxon>
        <taxon>Embryophyta</taxon>
        <taxon>Tracheophyta</taxon>
        <taxon>Spermatophyta</taxon>
        <taxon>Magnoliopsida</taxon>
        <taxon>eudicotyledons</taxon>
        <taxon>Gunneridae</taxon>
        <taxon>Pentapetalae</taxon>
        <taxon>asterids</taxon>
        <taxon>campanulids</taxon>
        <taxon>Apiales</taxon>
        <taxon>Apiaceae</taxon>
        <taxon>Apioideae</taxon>
        <taxon>apioid superclade</taxon>
        <taxon>Tordylieae</taxon>
        <taxon>Tordyliinae</taxon>
        <taxon>Heracleum</taxon>
    </lineage>
</organism>
<reference evidence="1" key="2">
    <citation type="submission" date="2023-05" db="EMBL/GenBank/DDBJ databases">
        <authorList>
            <person name="Schelkunov M.I."/>
        </authorList>
    </citation>
    <scope>NUCLEOTIDE SEQUENCE</scope>
    <source>
        <strain evidence="1">Hsosn_3</strain>
        <tissue evidence="1">Leaf</tissue>
    </source>
</reference>
<dbReference type="EMBL" id="JAUIZM010000005">
    <property type="protein sequence ID" value="KAK1384258.1"/>
    <property type="molecule type" value="Genomic_DNA"/>
</dbReference>
<name>A0AAD8MUC7_9APIA</name>
<reference evidence="1" key="1">
    <citation type="submission" date="2023-02" db="EMBL/GenBank/DDBJ databases">
        <title>Genome of toxic invasive species Heracleum sosnowskyi carries increased number of genes despite the absence of recent whole-genome duplications.</title>
        <authorList>
            <person name="Schelkunov M."/>
            <person name="Shtratnikova V."/>
            <person name="Makarenko M."/>
            <person name="Klepikova A."/>
            <person name="Omelchenko D."/>
            <person name="Novikova G."/>
            <person name="Obukhova E."/>
            <person name="Bogdanov V."/>
            <person name="Penin A."/>
            <person name="Logacheva M."/>
        </authorList>
    </citation>
    <scope>NUCLEOTIDE SEQUENCE</scope>
    <source>
        <strain evidence="1">Hsosn_3</strain>
        <tissue evidence="1">Leaf</tissue>
    </source>
</reference>
<dbReference type="Proteomes" id="UP001237642">
    <property type="component" value="Unassembled WGS sequence"/>
</dbReference>
<comment type="caution">
    <text evidence="1">The sequence shown here is derived from an EMBL/GenBank/DDBJ whole genome shotgun (WGS) entry which is preliminary data.</text>
</comment>
<keyword evidence="2" id="KW-1185">Reference proteome</keyword>
<evidence type="ECO:0000313" key="2">
    <source>
        <dbReference type="Proteomes" id="UP001237642"/>
    </source>
</evidence>